<keyword evidence="3" id="KW-1185">Reference proteome</keyword>
<dbReference type="Gene3D" id="1.25.40.10">
    <property type="entry name" value="Tetratricopeptide repeat domain"/>
    <property type="match status" value="1"/>
</dbReference>
<proteinExistence type="predicted"/>
<sequence length="771" mass="86366">MKRKNYTTGILLATVATFMGMQSAAAQSLPVEGTTFIASSGKEKFKLRFLKDGQYEFVAAYGKYVKAKDTISFALFGENQRSTFEVKTKESPRTNGKIQVTMNSYGGFYYSKDKIFIGTLGKGALSEKFKSLSEYMPTPSDSDSDESLAAPVVFEIDATESLVLVREDDYDGKATLFKYAIPATVSEVAIDFNAYTSKPVTVKFYYDKETSSYRVGEGKDKLTMTLVPESESGTATEANSNAGQLPVSEEKVIANWTYPGKPVQDYDAYTVATDATVSGDAAEEKLVELPMAKNYAAALKQAKKSGKLLVVYADSKNPDAQKDFDAFIKEIRSNLTYSSYGDAERLKEINKFDYYLATAKDKKTIEAFKVKSFPALLIVNDKGELITQATGDAVLDVRYKLTSTNDYYKQITAHHQINALAVKLKSGKYSTQELQSFFKAVTDSDPYDGPYVQVTYNDLGEKVASEQDFKLTKDELAVLFQKLVQTHQSDTKPDFTYVAILKNELDGNGYAKVIFGEDEVQSDQSGFAVAEYLLKFLPQIEENEKSGKQETTGVYRNVQDVFQRILYSMSDYEKATEYQERALTLVNQYFAKTSNKNSFAVAYFSALNTYAENSETQEHYLNAFEGFVTSNFDDKTRVINAIDAIYTVDKEHGGNGYIDWSSYKNQFATMMNNAAWFVVSHPELDSYVKKAQNWSELSLIISKDNPYYLDTLAQLLYKGGNTTEAIKTQQKAVQVSESYNSGPYNEDRYVDEQTLSEIKQVLTQMKAGTYK</sequence>
<reference evidence="2 3" key="1">
    <citation type="submission" date="2017-04" db="EMBL/GenBank/DDBJ databases">
        <title>Complete genome sequence of Flavobacterium kingsejong AJ004.</title>
        <authorList>
            <person name="Lee P.C."/>
        </authorList>
    </citation>
    <scope>NUCLEOTIDE SEQUENCE [LARGE SCALE GENOMIC DNA]</scope>
    <source>
        <strain evidence="2 3">AJ004</strain>
    </source>
</reference>
<organism evidence="2 3">
    <name type="scientific">Flavobacterium kingsejongi</name>
    <dbReference type="NCBI Taxonomy" id="1678728"/>
    <lineage>
        <taxon>Bacteria</taxon>
        <taxon>Pseudomonadati</taxon>
        <taxon>Bacteroidota</taxon>
        <taxon>Flavobacteriia</taxon>
        <taxon>Flavobacteriales</taxon>
        <taxon>Flavobacteriaceae</taxon>
        <taxon>Flavobacterium</taxon>
    </lineage>
</organism>
<dbReference type="SUPFAM" id="SSF48452">
    <property type="entry name" value="TPR-like"/>
    <property type="match status" value="1"/>
</dbReference>
<dbReference type="KEGG" id="fki:FK004_00450"/>
<dbReference type="OrthoDB" id="1436875at2"/>
<dbReference type="AlphaFoldDB" id="A0A2S1LJ59"/>
<protein>
    <recommendedName>
        <fullName evidence="4">Thioredoxin domain-containing protein</fullName>
    </recommendedName>
</protein>
<evidence type="ECO:0000313" key="2">
    <source>
        <dbReference type="EMBL" id="AWG23804.1"/>
    </source>
</evidence>
<evidence type="ECO:0000313" key="3">
    <source>
        <dbReference type="Proteomes" id="UP000244677"/>
    </source>
</evidence>
<feature type="signal peptide" evidence="1">
    <location>
        <begin position="1"/>
        <end position="26"/>
    </location>
</feature>
<name>A0A2S1LJ59_9FLAO</name>
<accession>A0A2S1LJ59</accession>
<dbReference type="InterPro" id="IPR011990">
    <property type="entry name" value="TPR-like_helical_dom_sf"/>
</dbReference>
<evidence type="ECO:0008006" key="4">
    <source>
        <dbReference type="Google" id="ProtNLM"/>
    </source>
</evidence>
<dbReference type="Proteomes" id="UP000244677">
    <property type="component" value="Chromosome"/>
</dbReference>
<gene>
    <name evidence="2" type="ORF">FK004_00450</name>
</gene>
<dbReference type="EMBL" id="CP020919">
    <property type="protein sequence ID" value="AWG23804.1"/>
    <property type="molecule type" value="Genomic_DNA"/>
</dbReference>
<dbReference type="RefSeq" id="WP_108735478.1">
    <property type="nucleotide sequence ID" value="NZ_CP020919.1"/>
</dbReference>
<evidence type="ECO:0000256" key="1">
    <source>
        <dbReference type="SAM" id="SignalP"/>
    </source>
</evidence>
<feature type="chain" id="PRO_5015490695" description="Thioredoxin domain-containing protein" evidence="1">
    <location>
        <begin position="27"/>
        <end position="771"/>
    </location>
</feature>
<keyword evidence="1" id="KW-0732">Signal</keyword>